<evidence type="ECO:0000313" key="1">
    <source>
        <dbReference type="EMBL" id="RVX66051.1"/>
    </source>
</evidence>
<dbReference type="EMBL" id="NAJM01000070">
    <property type="protein sequence ID" value="RVX66051.1"/>
    <property type="molecule type" value="Genomic_DNA"/>
</dbReference>
<dbReference type="AlphaFoldDB" id="A0A438MS34"/>
<dbReference type="Proteomes" id="UP000288859">
    <property type="component" value="Unassembled WGS sequence"/>
</dbReference>
<proteinExistence type="predicted"/>
<comment type="caution">
    <text evidence="1">The sequence shown here is derived from an EMBL/GenBank/DDBJ whole genome shotgun (WGS) entry which is preliminary data.</text>
</comment>
<protein>
    <submittedName>
        <fullName evidence="1">Uncharacterized protein</fullName>
    </submittedName>
</protein>
<name>A0A438MS34_EXOME</name>
<organism evidence="1 2">
    <name type="scientific">Exophiala mesophila</name>
    <name type="common">Black yeast-like fungus</name>
    <dbReference type="NCBI Taxonomy" id="212818"/>
    <lineage>
        <taxon>Eukaryota</taxon>
        <taxon>Fungi</taxon>
        <taxon>Dikarya</taxon>
        <taxon>Ascomycota</taxon>
        <taxon>Pezizomycotina</taxon>
        <taxon>Eurotiomycetes</taxon>
        <taxon>Chaetothyriomycetidae</taxon>
        <taxon>Chaetothyriales</taxon>
        <taxon>Herpotrichiellaceae</taxon>
        <taxon>Exophiala</taxon>
    </lineage>
</organism>
<reference evidence="1 2" key="1">
    <citation type="submission" date="2017-03" db="EMBL/GenBank/DDBJ databases">
        <title>Genomes of endolithic fungi from Antarctica.</title>
        <authorList>
            <person name="Coleine C."/>
            <person name="Masonjones S."/>
            <person name="Stajich J.E."/>
        </authorList>
    </citation>
    <scope>NUCLEOTIDE SEQUENCE [LARGE SCALE GENOMIC DNA]</scope>
    <source>
        <strain evidence="1 2">CCFEE 6314</strain>
    </source>
</reference>
<evidence type="ECO:0000313" key="2">
    <source>
        <dbReference type="Proteomes" id="UP000288859"/>
    </source>
</evidence>
<sequence length="217" mass="23561">MAGLLILAEAAVESFEQRPCVGDGVPGDVGQYLSVMLHMCLQFTKKWAIVVKEAAVCALARKGIDLSASLHHALAMGFGLLAVGKPVYTRTGIDVYEAIISRAMQDEGSTYLARELATTRLSADLCQTLQRFCLEGGDRLSDSLLDADVYKKVKTCNLFQQSVSERFDVPTGSMTTDIFTVTPNDVPLVDNIRYPADTKLNESRALFPGHPPDSTSV</sequence>
<accession>A0A438MS34</accession>
<gene>
    <name evidence="1" type="ORF">B0A52_09985</name>
</gene>